<dbReference type="InterPro" id="IPR051703">
    <property type="entry name" value="NF-kappa-B_Signaling_Reg"/>
</dbReference>
<dbReference type="AlphaFoldDB" id="A0AAV8WZ57"/>
<dbReference type="SUPFAM" id="SSF52980">
    <property type="entry name" value="Restriction endonuclease-like"/>
    <property type="match status" value="1"/>
</dbReference>
<dbReference type="EMBL" id="JANEYF010004528">
    <property type="protein sequence ID" value="KAJ8930911.1"/>
    <property type="molecule type" value="Genomic_DNA"/>
</dbReference>
<reference evidence="2" key="1">
    <citation type="journal article" date="2023" name="Insect Mol. Biol.">
        <title>Genome sequencing provides insights into the evolution of gene families encoding plant cell wall-degrading enzymes in longhorned beetles.</title>
        <authorList>
            <person name="Shin N.R."/>
            <person name="Okamura Y."/>
            <person name="Kirsch R."/>
            <person name="Pauchet Y."/>
        </authorList>
    </citation>
    <scope>NUCLEOTIDE SEQUENCE</scope>
    <source>
        <strain evidence="2">RBIC_L_NR</strain>
    </source>
</reference>
<dbReference type="Proteomes" id="UP001162156">
    <property type="component" value="Unassembled WGS sequence"/>
</dbReference>
<dbReference type="Gene3D" id="3.90.320.10">
    <property type="match status" value="1"/>
</dbReference>
<dbReference type="PANTHER" id="PTHR46609:SF8">
    <property type="entry name" value="YQAJ VIRAL RECOMBINASE DOMAIN-CONTAINING PROTEIN"/>
    <property type="match status" value="1"/>
</dbReference>
<gene>
    <name evidence="2" type="ORF">NQ314_016245</name>
</gene>
<organism evidence="2 3">
    <name type="scientific">Rhamnusium bicolor</name>
    <dbReference type="NCBI Taxonomy" id="1586634"/>
    <lineage>
        <taxon>Eukaryota</taxon>
        <taxon>Metazoa</taxon>
        <taxon>Ecdysozoa</taxon>
        <taxon>Arthropoda</taxon>
        <taxon>Hexapoda</taxon>
        <taxon>Insecta</taxon>
        <taxon>Pterygota</taxon>
        <taxon>Neoptera</taxon>
        <taxon>Endopterygota</taxon>
        <taxon>Coleoptera</taxon>
        <taxon>Polyphaga</taxon>
        <taxon>Cucujiformia</taxon>
        <taxon>Chrysomeloidea</taxon>
        <taxon>Cerambycidae</taxon>
        <taxon>Lepturinae</taxon>
        <taxon>Rhagiini</taxon>
        <taxon>Rhamnusium</taxon>
    </lineage>
</organism>
<dbReference type="InterPro" id="IPR019080">
    <property type="entry name" value="YqaJ_viral_recombinase"/>
</dbReference>
<proteinExistence type="predicted"/>
<sequence length="184" mass="21136">MKLPQIENIMFSPKYIASEKVEYFKEKYMLSKENIKQIAEATRGQSSNENWLIARKYRLTASYFGVVVASFKRNRFPRSLYNSSLEGYNLNSVIQWERENKASAIETFKVATGMEVSPTGLWLEECGYIGASPDGLAGEDALIEVKCPYKYKSVSLEYALRNDKTYVIYRNEEGDSTVNTKHVY</sequence>
<dbReference type="GO" id="GO:0006281">
    <property type="term" value="P:DNA repair"/>
    <property type="evidence" value="ECO:0007669"/>
    <property type="project" value="UniProtKB-ARBA"/>
</dbReference>
<accession>A0AAV8WZ57</accession>
<evidence type="ECO:0000313" key="2">
    <source>
        <dbReference type="EMBL" id="KAJ8930911.1"/>
    </source>
</evidence>
<dbReference type="PANTHER" id="PTHR46609">
    <property type="entry name" value="EXONUCLEASE, PHAGE-TYPE/RECB, C-TERMINAL DOMAIN-CONTAINING PROTEIN"/>
    <property type="match status" value="1"/>
</dbReference>
<evidence type="ECO:0000313" key="3">
    <source>
        <dbReference type="Proteomes" id="UP001162156"/>
    </source>
</evidence>
<dbReference type="Pfam" id="PF09588">
    <property type="entry name" value="YqaJ"/>
    <property type="match status" value="1"/>
</dbReference>
<keyword evidence="3" id="KW-1185">Reference proteome</keyword>
<comment type="caution">
    <text evidence="2">The sequence shown here is derived from an EMBL/GenBank/DDBJ whole genome shotgun (WGS) entry which is preliminary data.</text>
</comment>
<dbReference type="InterPro" id="IPR011335">
    <property type="entry name" value="Restrct_endonuc-II-like"/>
</dbReference>
<evidence type="ECO:0000259" key="1">
    <source>
        <dbReference type="Pfam" id="PF09588"/>
    </source>
</evidence>
<feature type="domain" description="YqaJ viral recombinase" evidence="1">
    <location>
        <begin position="51"/>
        <end position="156"/>
    </location>
</feature>
<name>A0AAV8WZ57_9CUCU</name>
<dbReference type="InterPro" id="IPR011604">
    <property type="entry name" value="PDDEXK-like_dom_sf"/>
</dbReference>
<protein>
    <recommendedName>
        <fullName evidence="1">YqaJ viral recombinase domain-containing protein</fullName>
    </recommendedName>
</protein>